<dbReference type="InterPro" id="IPR041286">
    <property type="entry name" value="MBG_2"/>
</dbReference>
<dbReference type="Proteomes" id="UP000296862">
    <property type="component" value="Chromosome"/>
</dbReference>
<dbReference type="NCBIfam" id="TIGR04183">
    <property type="entry name" value="Por_Secre_tail"/>
    <property type="match status" value="1"/>
</dbReference>
<evidence type="ECO:0000256" key="1">
    <source>
        <dbReference type="ARBA" id="ARBA00022729"/>
    </source>
</evidence>
<sequence>MIKITQNFHQAKAKTAVHRLLGVFVLALSIFSVGNAFGQISMTSSPTSYSQNFDVLATNSPGSNVAWADNSTIAGWYCNQTSYRTYTTGDATPTNRFWSCGSSTSSTERSFGSMMTSTTVRDWGVKLTNNTGSTLNSITIGFDAERWYTAGTGSNFIIQYSTSVSTLGTAVTNTTGASTGWTTIATISSPATSLSYTLSSLSLTNGSTIFIRFFSVYMGSASNVSLWATDNFTASWASGSSITAPALGTQLTTTYGTASTAQTSAVVGSGLSVGITATAQTNFEVSSDNATFGPTASLPQAGATLYVRLKSDAPVTGSYNDVNAALLSSTGAASVYVKTKPTLNAVTAKALTITGLTGNNKPYDGNTTASFTVGTLAYTGLVNSESHAVNTTGTQTAAFTTASAADGKQITVSGYLPPTANYTVTPPSLTGNITKVPLTITAGNQSVTYGTAAATVTAAGTYTPTGFVNSENSSVITGTASYTTSYTDTTAAATPGVTITPVVTGLIATNYSFTPANGTITITKANSSISITGGSPTYAYDGNPQGPTTSSVTGSTGTVSYLYTNTSGPAYNSSAPPSNAGAYQVVATVDPDTNYNGASSTPYAFSIISATMPEITSPLTASATYGVAAATYTITGTFSPTSFDAIGLPAGLSVNTSTGEITGTATAAPGNYNVTISATNGTGTGDDILVYTILAKELTVNSAVANNKVYNRTDAATFSGTLSGFVNGDDEFDVSLNGTGTFAQVTVGTAIAVTSTATLGGAKANYYTLTQPTGLSADITQKGLTISGATVTPKTYTGTAGATITGGSLVGVISPDSVTLVNGGGTFADVNVANGISVASAFSLAVGGDSANYTVAQPTLTGNITTAPLTITGLTGVNKPYDGNTTATFTGTPEYSGLQNGETFSVTGTGTATFANATAGNGKTITINGYTAPSANYSVTTSTVTANITKVALTITANNQSVGYGTAASVVTAAGAYTATGFVNSETASVISGAASYTTNYTNTTAVGASGVTITPAVGTLSAANYSFGTFVDGTITVTVVTNTTDYFRSTGNGDWGDIATWEASVDGATNWHTSSLVPGASAAMATIQDGHTVTISADRTIGNTTINSGSTGGTLKTTTSAVVTVSSTKTLTVNGTFENNGTVTNLVSTGATVLFNANSTYLLSGTSAFFPGGSTVTWNANSTINVTGGPISGNLATTASTVYGNITFNTDAPTGTIVPFSSNSGLQRIAGNLTVTKFGTGLLQLISSGGTNILPIDGNYLQSAGSVVMNPSSASSTTFRPIVVKGNFTLDGGTFRLSSSTANCYLIVKGNFTVNNSAIIENTGGTSASGAAYVHLAGNGAQTYSRSTTSTITATAGNQINFVVNGGNVLDMGTSIIDGSANVNVTVSGAYTSSALVGNTAVSATSTLITITSGSMTGILPGMAISGGSIPANTYVTAVYSGTQLQLSKAPTATATGVSFTIASASAATIKTANAGGLDSAFANGGTKTLNPAANYEFNGTVAQVKGSLLTNAANLTINNPAGVSFNTPVTVSGNLSITAGSTLSVANGLNIPVGSLTLGGAAQASGSTYGGTGSNAGTINATYFAATTGTVSVGPSISFTGTPLTAVNTTYGTASASTTFSVSGVSMTAGILVTPPSGYEVSLSSGSGYGATVTVGAAGTIASTPVYVRLAATTAVGAYSGNIVLSSTGALSRNVATVSSTVKPTTPVVTVVNNCDGTSTLSTTATGTLLWSTNETTASITVNAAATYTVTQTVNSVTSDAGSGTAAPRTAPTAAISNNNGLALNCTTPSTTLTASGGGTYSWSTGATTAAITVSPTAASTDYTVTVTAANGCTATATATVTADKTAPIAAISNDNGLALSCTTPSTTLTASGGGTYLWSTGDTTAAITVSPTAASTDYTVTVTSANGCTDSKTVTVTANKTAPPTPTISAGGPTTFCSGGSVVLTSSAASGNTWSTGAVSQSITVSTAGDYTVQVTNGFGCQSLSSAATTVTVIAQLVWYLDADNDGYSSSAASSVSACTQPVGGYKLAGQLANAGVGSIGTDCNDSVATIYPGAAETCYDGILQNCNGSLLSGCAIITSRLRLGDCGANLTSTGQIIRGDRFSQAIPSGVTVTGYRFRVTNTQTGAFRIVERPNYVFQLTYTDIATYSTTYTIEVALRLNQEWMPTYGAACSVTTPGVAQTALTDLACGSHLAQVSSTIRATSVVSASSYDFEVSLIEDDLVTATTVFNSPSPSFNLLQLSSFPIKFGAEYRIRVKAIVLIDSVALPSSYGTTCSVFTPEAPLASLRDCAGEGGLALTSYNTVIYANPLGIGGAQYIFTLYNEDGYSQQYYSYNRYVRLMDFHLLTPLTVGGDYKLQVDAFIYGFPYAGKDCDISVPAPPTPSGKIVVATVFQASAYPNPFANNFMLDVKTSSDSVVNLKVYDMVGRLIEQREARVSDLETTTIGDRYPSGVYNVVVSQEDNVQTLRVVKR</sequence>
<dbReference type="GO" id="GO:0016020">
    <property type="term" value="C:membrane"/>
    <property type="evidence" value="ECO:0007669"/>
    <property type="project" value="InterPro"/>
</dbReference>
<feature type="domain" description="YDG" evidence="2">
    <location>
        <begin position="696"/>
        <end position="773"/>
    </location>
</feature>
<feature type="domain" description="YDG" evidence="2">
    <location>
        <begin position="347"/>
        <end position="427"/>
    </location>
</feature>
<dbReference type="Pfam" id="PF18657">
    <property type="entry name" value="YDG"/>
    <property type="match status" value="4"/>
</dbReference>
<feature type="domain" description="YDG" evidence="2">
    <location>
        <begin position="780"/>
        <end position="859"/>
    </location>
</feature>
<reference evidence="5 6" key="1">
    <citation type="submission" date="2019-04" db="EMBL/GenBank/DDBJ databases">
        <title>Flavobacterium sp. GS03.</title>
        <authorList>
            <person name="Kim H."/>
        </authorList>
    </citation>
    <scope>NUCLEOTIDE SEQUENCE [LARGE SCALE GENOMIC DNA]</scope>
    <source>
        <strain evidence="5 6">GS03</strain>
    </source>
</reference>
<dbReference type="GO" id="GO:0005509">
    <property type="term" value="F:calcium ion binding"/>
    <property type="evidence" value="ECO:0007669"/>
    <property type="project" value="InterPro"/>
</dbReference>
<feature type="domain" description="MBG" evidence="3">
    <location>
        <begin position="953"/>
        <end position="1037"/>
    </location>
</feature>
<evidence type="ECO:0000313" key="6">
    <source>
        <dbReference type="Proteomes" id="UP000296862"/>
    </source>
</evidence>
<dbReference type="InterPro" id="IPR026444">
    <property type="entry name" value="Secre_tail"/>
</dbReference>
<dbReference type="EMBL" id="CP038810">
    <property type="protein sequence ID" value="QBZ97862.1"/>
    <property type="molecule type" value="Genomic_DNA"/>
</dbReference>
<dbReference type="KEGG" id="fsn:GS03_01360"/>
<evidence type="ECO:0008006" key="7">
    <source>
        <dbReference type="Google" id="ProtNLM"/>
    </source>
</evidence>
<evidence type="ECO:0000313" key="5">
    <source>
        <dbReference type="EMBL" id="QBZ97862.1"/>
    </source>
</evidence>
<name>A0A4P7PUD5_9FLAO</name>
<organism evidence="5 6">
    <name type="scientific">Flavobacterium sangjuense</name>
    <dbReference type="NCBI Taxonomy" id="2518177"/>
    <lineage>
        <taxon>Bacteria</taxon>
        <taxon>Pseudomonadati</taxon>
        <taxon>Bacteroidota</taxon>
        <taxon>Flavobacteriia</taxon>
        <taxon>Flavobacteriales</taxon>
        <taxon>Flavobacteriaceae</taxon>
        <taxon>Flavobacterium</taxon>
    </lineage>
</organism>
<dbReference type="Gene3D" id="2.60.40.10">
    <property type="entry name" value="Immunoglobulins"/>
    <property type="match status" value="1"/>
</dbReference>
<evidence type="ECO:0000259" key="3">
    <source>
        <dbReference type="Pfam" id="PF18676"/>
    </source>
</evidence>
<dbReference type="InterPro" id="IPR015919">
    <property type="entry name" value="Cadherin-like_sf"/>
</dbReference>
<dbReference type="InterPro" id="IPR013783">
    <property type="entry name" value="Ig-like_fold"/>
</dbReference>
<dbReference type="SUPFAM" id="SSF49313">
    <property type="entry name" value="Cadherin-like"/>
    <property type="match status" value="1"/>
</dbReference>
<keyword evidence="1" id="KW-0732">Signal</keyword>
<proteinExistence type="predicted"/>
<dbReference type="Pfam" id="PF11617">
    <property type="entry name" value="Cu-binding_MopE"/>
    <property type="match status" value="1"/>
</dbReference>
<keyword evidence="6" id="KW-1185">Reference proteome</keyword>
<evidence type="ECO:0000259" key="4">
    <source>
        <dbReference type="Pfam" id="PF18962"/>
    </source>
</evidence>
<evidence type="ECO:0000259" key="2">
    <source>
        <dbReference type="Pfam" id="PF18657"/>
    </source>
</evidence>
<dbReference type="Pfam" id="PF18676">
    <property type="entry name" value="MBG_2"/>
    <property type="match status" value="1"/>
</dbReference>
<accession>A0A4P7PUD5</accession>
<dbReference type="InterPro" id="IPR041248">
    <property type="entry name" value="YDG"/>
</dbReference>
<dbReference type="Pfam" id="PF18962">
    <property type="entry name" value="Por_Secre_tail"/>
    <property type="match status" value="1"/>
</dbReference>
<feature type="domain" description="Secretion system C-terminal sorting" evidence="4">
    <location>
        <begin position="2401"/>
        <end position="2469"/>
    </location>
</feature>
<gene>
    <name evidence="5" type="ORF">GS03_01360</name>
</gene>
<feature type="domain" description="YDG" evidence="2">
    <location>
        <begin position="865"/>
        <end position="943"/>
    </location>
</feature>
<dbReference type="InterPro" id="IPR021655">
    <property type="entry name" value="Put_metal-bd"/>
</dbReference>
<dbReference type="RefSeq" id="WP_168710279.1">
    <property type="nucleotide sequence ID" value="NZ_CP038810.1"/>
</dbReference>
<protein>
    <recommendedName>
        <fullName evidence="7">Ig-like domain-containing protein</fullName>
    </recommendedName>
</protein>